<evidence type="ECO:0000256" key="1">
    <source>
        <dbReference type="ARBA" id="ARBA00004418"/>
    </source>
</evidence>
<sequence>MARKGFTSIASLKGGRVGILNQTEGTFSQIRTMLARHGLQYPGDYNIVETGGVPARHKALLSGTIDAGLQSIPWCFEEEDLGMTNLGYVSDVIPDWQFVSVNADQRWAAGNAGAVERFLRVLREATEWVYSNRDAAARIAAEKLPTRLDYAGRAWDHYTNTNALTRDMHPSEAGLSEVIRVQKANGILPTTASNQTASYLDLRYLAKA</sequence>
<dbReference type="RefSeq" id="WP_191124916.1">
    <property type="nucleotide sequence ID" value="NZ_JACXWY010000011.1"/>
</dbReference>
<dbReference type="PANTHER" id="PTHR30024:SF47">
    <property type="entry name" value="TAURINE-BINDING PERIPLASMIC PROTEIN"/>
    <property type="match status" value="1"/>
</dbReference>
<keyword evidence="6" id="KW-1185">Reference proteome</keyword>
<evidence type="ECO:0000259" key="4">
    <source>
        <dbReference type="Pfam" id="PF09084"/>
    </source>
</evidence>
<dbReference type="Pfam" id="PF09084">
    <property type="entry name" value="NMT1"/>
    <property type="match status" value="1"/>
</dbReference>
<evidence type="ECO:0000256" key="3">
    <source>
        <dbReference type="ARBA" id="ARBA00022729"/>
    </source>
</evidence>
<keyword evidence="3" id="KW-0732">Signal</keyword>
<evidence type="ECO:0000313" key="6">
    <source>
        <dbReference type="Proteomes" id="UP000619295"/>
    </source>
</evidence>
<dbReference type="EMBL" id="JACXWY010000011">
    <property type="protein sequence ID" value="MBD3847497.1"/>
    <property type="molecule type" value="Genomic_DNA"/>
</dbReference>
<dbReference type="Gene3D" id="3.40.190.10">
    <property type="entry name" value="Periplasmic binding protein-like II"/>
    <property type="match status" value="2"/>
</dbReference>
<gene>
    <name evidence="5" type="ORF">IED13_17490</name>
</gene>
<reference evidence="5" key="1">
    <citation type="submission" date="2020-09" db="EMBL/GenBank/DDBJ databases">
        <title>Bosea spartocytisi sp. nov. a root nodule endophyte of Spartocytisus supranubius in the high mountain ecosystem fo the Teide National Park (Canary Islands, Spain).</title>
        <authorList>
            <person name="Pulido-Suarez L."/>
            <person name="Peix A."/>
            <person name="Igual J.M."/>
            <person name="Socas-Perez N."/>
            <person name="Velazquez E."/>
            <person name="Flores-Felix J.D."/>
            <person name="Leon-Barrios M."/>
        </authorList>
    </citation>
    <scope>NUCLEOTIDE SEQUENCE</scope>
    <source>
        <strain evidence="5">SSUT16</strain>
    </source>
</reference>
<proteinExistence type="inferred from homology"/>
<dbReference type="AlphaFoldDB" id="A0A927I1L1"/>
<accession>A0A927I1L1</accession>
<comment type="caution">
    <text evidence="5">The sequence shown here is derived from an EMBL/GenBank/DDBJ whole genome shotgun (WGS) entry which is preliminary data.</text>
</comment>
<dbReference type="SUPFAM" id="SSF53850">
    <property type="entry name" value="Periplasmic binding protein-like II"/>
    <property type="match status" value="1"/>
</dbReference>
<organism evidence="5 6">
    <name type="scientific">Bosea spartocytisi</name>
    <dbReference type="NCBI Taxonomy" id="2773451"/>
    <lineage>
        <taxon>Bacteria</taxon>
        <taxon>Pseudomonadati</taxon>
        <taxon>Pseudomonadota</taxon>
        <taxon>Alphaproteobacteria</taxon>
        <taxon>Hyphomicrobiales</taxon>
        <taxon>Boseaceae</taxon>
        <taxon>Bosea</taxon>
    </lineage>
</organism>
<evidence type="ECO:0000256" key="2">
    <source>
        <dbReference type="ARBA" id="ARBA00010742"/>
    </source>
</evidence>
<evidence type="ECO:0000313" key="5">
    <source>
        <dbReference type="EMBL" id="MBD3847497.1"/>
    </source>
</evidence>
<dbReference type="PANTHER" id="PTHR30024">
    <property type="entry name" value="ALIPHATIC SULFONATES-BINDING PROTEIN-RELATED"/>
    <property type="match status" value="1"/>
</dbReference>
<dbReference type="InterPro" id="IPR015168">
    <property type="entry name" value="SsuA/THI5"/>
</dbReference>
<dbReference type="Proteomes" id="UP000619295">
    <property type="component" value="Unassembled WGS sequence"/>
</dbReference>
<comment type="similarity">
    <text evidence="2">Belongs to the bacterial solute-binding protein SsuA/TauA family.</text>
</comment>
<protein>
    <submittedName>
        <fullName evidence="5">ABC transporter substrate-binding protein</fullName>
    </submittedName>
</protein>
<comment type="subcellular location">
    <subcellularLocation>
        <location evidence="1">Periplasm</location>
    </subcellularLocation>
</comment>
<dbReference type="GO" id="GO:0042597">
    <property type="term" value="C:periplasmic space"/>
    <property type="evidence" value="ECO:0007669"/>
    <property type="project" value="UniProtKB-SubCell"/>
</dbReference>
<feature type="domain" description="SsuA/THI5-like" evidence="4">
    <location>
        <begin position="4"/>
        <end position="136"/>
    </location>
</feature>
<name>A0A927I1L1_9HYPH</name>